<keyword evidence="1" id="KW-0812">Transmembrane</keyword>
<dbReference type="Proteomes" id="UP000234474">
    <property type="component" value="Unassembled WGS sequence"/>
</dbReference>
<evidence type="ECO:0000313" key="3">
    <source>
        <dbReference type="Proteomes" id="UP000234474"/>
    </source>
</evidence>
<evidence type="ECO:0000256" key="1">
    <source>
        <dbReference type="SAM" id="Phobius"/>
    </source>
</evidence>
<proteinExistence type="predicted"/>
<protein>
    <submittedName>
        <fullName evidence="2">Uncharacterized protein</fullName>
    </submittedName>
</protein>
<comment type="caution">
    <text evidence="2">The sequence shown here is derived from an EMBL/GenBank/DDBJ whole genome shotgun (WGS) entry which is preliminary data.</text>
</comment>
<dbReference type="GeneID" id="36538190"/>
<keyword evidence="3" id="KW-1185">Reference proteome</keyword>
<dbReference type="EMBL" id="MSZS01000007">
    <property type="protein sequence ID" value="PKX90593.1"/>
    <property type="molecule type" value="Genomic_DNA"/>
</dbReference>
<keyword evidence="1" id="KW-0472">Membrane</keyword>
<accession>A0A2I1BYZ1</accession>
<keyword evidence="1" id="KW-1133">Transmembrane helix</keyword>
<reference evidence="3" key="1">
    <citation type="journal article" date="2018" name="Proc. Natl. Acad. Sci. U.S.A.">
        <title>Linking secondary metabolites to gene clusters through genome sequencing of six diverse Aspergillus species.</title>
        <authorList>
            <person name="Kaerboelling I."/>
            <person name="Vesth T.C."/>
            <person name="Frisvad J.C."/>
            <person name="Nybo J.L."/>
            <person name="Theobald S."/>
            <person name="Kuo A."/>
            <person name="Bowyer P."/>
            <person name="Matsuda Y."/>
            <person name="Mondo S."/>
            <person name="Lyhne E.K."/>
            <person name="Kogle M.E."/>
            <person name="Clum A."/>
            <person name="Lipzen A."/>
            <person name="Salamov A."/>
            <person name="Ngan C.Y."/>
            <person name="Daum C."/>
            <person name="Chiniquy J."/>
            <person name="Barry K."/>
            <person name="LaButti K."/>
            <person name="Haridas S."/>
            <person name="Simmons B.A."/>
            <person name="Magnuson J.K."/>
            <person name="Mortensen U.H."/>
            <person name="Larsen T.O."/>
            <person name="Grigoriev I.V."/>
            <person name="Baker S.E."/>
            <person name="Andersen M.R."/>
        </authorList>
    </citation>
    <scope>NUCLEOTIDE SEQUENCE [LARGE SCALE GENOMIC DNA]</scope>
    <source>
        <strain evidence="3">IBT 16806</strain>
    </source>
</reference>
<gene>
    <name evidence="2" type="ORF">P174DRAFT_493935</name>
</gene>
<name>A0A2I1BYZ1_ASPN1</name>
<dbReference type="RefSeq" id="XP_024679188.1">
    <property type="nucleotide sequence ID" value="XM_024830853.1"/>
</dbReference>
<feature type="transmembrane region" description="Helical" evidence="1">
    <location>
        <begin position="18"/>
        <end position="38"/>
    </location>
</feature>
<dbReference type="VEuPathDB" id="FungiDB:P174DRAFT_493935"/>
<evidence type="ECO:0000313" key="2">
    <source>
        <dbReference type="EMBL" id="PKX90593.1"/>
    </source>
</evidence>
<dbReference type="AlphaFoldDB" id="A0A2I1BYZ1"/>
<sequence length="83" mass="9275">MYLAIIKFLHLRDNLTNIALYSLIICIFSSIFIIKHILPKSLSSYLVLINLNTHTPTLSVGQLNSTIFSSSSVIFLVSRCTST</sequence>
<organism evidence="2 3">
    <name type="scientific">Aspergillus novofumigatus (strain IBT 16806)</name>
    <dbReference type="NCBI Taxonomy" id="1392255"/>
    <lineage>
        <taxon>Eukaryota</taxon>
        <taxon>Fungi</taxon>
        <taxon>Dikarya</taxon>
        <taxon>Ascomycota</taxon>
        <taxon>Pezizomycotina</taxon>
        <taxon>Eurotiomycetes</taxon>
        <taxon>Eurotiomycetidae</taxon>
        <taxon>Eurotiales</taxon>
        <taxon>Aspergillaceae</taxon>
        <taxon>Aspergillus</taxon>
        <taxon>Aspergillus subgen. Fumigati</taxon>
    </lineage>
</organism>